<accession>A0A2U9IEB0</accession>
<dbReference type="RefSeq" id="WP_110270252.1">
    <property type="nucleotide sequence ID" value="NZ_CP029289.2"/>
</dbReference>
<keyword evidence="4" id="KW-0378">Hydrolase</keyword>
<organism evidence="7 8">
    <name type="scientific">Acidianus brierleyi</name>
    <dbReference type="NCBI Taxonomy" id="41673"/>
    <lineage>
        <taxon>Archaea</taxon>
        <taxon>Thermoproteota</taxon>
        <taxon>Thermoprotei</taxon>
        <taxon>Sulfolobales</taxon>
        <taxon>Sulfolobaceae</taxon>
        <taxon>Acidianus</taxon>
    </lineage>
</organism>
<dbReference type="Pfam" id="PF07998">
    <property type="entry name" value="Peptidase_M54"/>
    <property type="match status" value="1"/>
</dbReference>
<dbReference type="EMBL" id="CP029289">
    <property type="protein sequence ID" value="AWR94371.1"/>
    <property type="molecule type" value="Genomic_DNA"/>
</dbReference>
<comment type="cofactor">
    <cofactor evidence="1">
        <name>Zn(2+)</name>
        <dbReference type="ChEBI" id="CHEBI:29105"/>
    </cofactor>
</comment>
<keyword evidence="2" id="KW-0645">Protease</keyword>
<dbReference type="Proteomes" id="UP000248044">
    <property type="component" value="Chromosome"/>
</dbReference>
<dbReference type="InterPro" id="IPR012962">
    <property type="entry name" value="Pept_M54_archaemetzincn"/>
</dbReference>
<dbReference type="GO" id="GO:0046872">
    <property type="term" value="F:metal ion binding"/>
    <property type="evidence" value="ECO:0007669"/>
    <property type="project" value="UniProtKB-KW"/>
</dbReference>
<dbReference type="OrthoDB" id="39911at2157"/>
<proteinExistence type="predicted"/>
<evidence type="ECO:0000256" key="2">
    <source>
        <dbReference type="ARBA" id="ARBA00022670"/>
    </source>
</evidence>
<dbReference type="InterPro" id="IPR024079">
    <property type="entry name" value="MetalloPept_cat_dom_sf"/>
</dbReference>
<evidence type="ECO:0000256" key="5">
    <source>
        <dbReference type="ARBA" id="ARBA00022833"/>
    </source>
</evidence>
<evidence type="ECO:0000256" key="6">
    <source>
        <dbReference type="ARBA" id="ARBA00023049"/>
    </source>
</evidence>
<gene>
    <name evidence="7" type="ORF">DFR85_06950</name>
</gene>
<dbReference type="AlphaFoldDB" id="A0A2U9IEB0"/>
<evidence type="ECO:0000313" key="8">
    <source>
        <dbReference type="Proteomes" id="UP000248044"/>
    </source>
</evidence>
<evidence type="ECO:0008006" key="9">
    <source>
        <dbReference type="Google" id="ProtNLM"/>
    </source>
</evidence>
<evidence type="ECO:0000256" key="3">
    <source>
        <dbReference type="ARBA" id="ARBA00022723"/>
    </source>
</evidence>
<dbReference type="GeneID" id="36831880"/>
<dbReference type="Gene3D" id="3.40.390.10">
    <property type="entry name" value="Collagenase (Catalytic Domain)"/>
    <property type="match status" value="1"/>
</dbReference>
<dbReference type="KEGG" id="abri:DFR85_06950"/>
<dbReference type="GO" id="GO:0008237">
    <property type="term" value="F:metallopeptidase activity"/>
    <property type="evidence" value="ECO:0007669"/>
    <property type="project" value="UniProtKB-KW"/>
</dbReference>
<keyword evidence="5" id="KW-0862">Zinc</keyword>
<protein>
    <recommendedName>
        <fullName evidence="9">Archaemetzincin</fullName>
    </recommendedName>
</protein>
<evidence type="ECO:0000256" key="4">
    <source>
        <dbReference type="ARBA" id="ARBA00022801"/>
    </source>
</evidence>
<sequence length="167" mass="19695">MKKILLVQINKVDRLILQSIVDVLLERKFSVNIFPEIFHISINAYDWNEDKYISDIILKKFQSRFNNFPFDIIIGITDIDINNTDNFYMKNGNIAIIPIKNIFNKNNVNLSIERINKIIFYIIGMYSGIDNCKNYCIMKGFKNIEELDSLPLDYCDSCMTRIKQNNY</sequence>
<keyword evidence="3" id="KW-0479">Metal-binding</keyword>
<name>A0A2U9IEB0_9CREN</name>
<keyword evidence="6" id="KW-0482">Metalloprotease</keyword>
<reference evidence="7 8" key="1">
    <citation type="submission" date="2018-05" db="EMBL/GenBank/DDBJ databases">
        <title>Complete Genome Sequences of Extremely Thermoacidophilic, Metal-Mobilizing Type-Strain Members of the Archaeal Family Sulfolobaceae: Acidianus brierleyi DSM-1651T, Acidianus sulfidivorans DSM-18786T, Metallosphaera hakonensis DSM-7519T, and Metallosphaera prunae DSM-10039T.</title>
        <authorList>
            <person name="Counts J.A."/>
            <person name="Kelly R.M."/>
        </authorList>
    </citation>
    <scope>NUCLEOTIDE SEQUENCE [LARGE SCALE GENOMIC DNA]</scope>
    <source>
        <strain evidence="7 8">DSM 1651</strain>
    </source>
</reference>
<keyword evidence="8" id="KW-1185">Reference proteome</keyword>
<evidence type="ECO:0000313" key="7">
    <source>
        <dbReference type="EMBL" id="AWR94371.1"/>
    </source>
</evidence>
<evidence type="ECO:0000256" key="1">
    <source>
        <dbReference type="ARBA" id="ARBA00001947"/>
    </source>
</evidence>
<dbReference type="GO" id="GO:0006508">
    <property type="term" value="P:proteolysis"/>
    <property type="evidence" value="ECO:0007669"/>
    <property type="project" value="UniProtKB-KW"/>
</dbReference>